<dbReference type="GeneID" id="5487814"/>
<accession>A7EP85</accession>
<dbReference type="InParanoid" id="A7EP85"/>
<reference evidence="2" key="1">
    <citation type="journal article" date="2011" name="PLoS Genet.">
        <title>Genomic analysis of the necrotrophic fungal pathogens Sclerotinia sclerotiorum and Botrytis cinerea.</title>
        <authorList>
            <person name="Amselem J."/>
            <person name="Cuomo C.A."/>
            <person name="van Kan J.A."/>
            <person name="Viaud M."/>
            <person name="Benito E.P."/>
            <person name="Couloux A."/>
            <person name="Coutinho P.M."/>
            <person name="de Vries R.P."/>
            <person name="Dyer P.S."/>
            <person name="Fillinger S."/>
            <person name="Fournier E."/>
            <person name="Gout L."/>
            <person name="Hahn M."/>
            <person name="Kohn L."/>
            <person name="Lapalu N."/>
            <person name="Plummer K.M."/>
            <person name="Pradier J.M."/>
            <person name="Quevillon E."/>
            <person name="Sharon A."/>
            <person name="Simon A."/>
            <person name="ten Have A."/>
            <person name="Tudzynski B."/>
            <person name="Tudzynski P."/>
            <person name="Wincker P."/>
            <person name="Andrew M."/>
            <person name="Anthouard V."/>
            <person name="Beever R.E."/>
            <person name="Beffa R."/>
            <person name="Benoit I."/>
            <person name="Bouzid O."/>
            <person name="Brault B."/>
            <person name="Chen Z."/>
            <person name="Choquer M."/>
            <person name="Collemare J."/>
            <person name="Cotton P."/>
            <person name="Danchin E.G."/>
            <person name="Da Silva C."/>
            <person name="Gautier A."/>
            <person name="Giraud C."/>
            <person name="Giraud T."/>
            <person name="Gonzalez C."/>
            <person name="Grossetete S."/>
            <person name="Guldener U."/>
            <person name="Henrissat B."/>
            <person name="Howlett B.J."/>
            <person name="Kodira C."/>
            <person name="Kretschmer M."/>
            <person name="Lappartient A."/>
            <person name="Leroch M."/>
            <person name="Levis C."/>
            <person name="Mauceli E."/>
            <person name="Neuveglise C."/>
            <person name="Oeser B."/>
            <person name="Pearson M."/>
            <person name="Poulain J."/>
            <person name="Poussereau N."/>
            <person name="Quesneville H."/>
            <person name="Rascle C."/>
            <person name="Schumacher J."/>
            <person name="Segurens B."/>
            <person name="Sexton A."/>
            <person name="Silva E."/>
            <person name="Sirven C."/>
            <person name="Soanes D.M."/>
            <person name="Talbot N.J."/>
            <person name="Templeton M."/>
            <person name="Yandava C."/>
            <person name="Yarden O."/>
            <person name="Zeng Q."/>
            <person name="Rollins J.A."/>
            <person name="Lebrun M.H."/>
            <person name="Dickman M."/>
        </authorList>
    </citation>
    <scope>NUCLEOTIDE SEQUENCE [LARGE SCALE GENOMIC DNA]</scope>
    <source>
        <strain evidence="2">ATCC 18683 / 1980 / Ss-1</strain>
    </source>
</reference>
<evidence type="ECO:0000313" key="2">
    <source>
        <dbReference type="Proteomes" id="UP000001312"/>
    </source>
</evidence>
<dbReference type="KEGG" id="ssl:SS1G_07134"/>
<dbReference type="Proteomes" id="UP000001312">
    <property type="component" value="Unassembled WGS sequence"/>
</dbReference>
<name>A7EP85_SCLS1</name>
<dbReference type="HOGENOM" id="CLU_2623483_0_0_1"/>
<gene>
    <name evidence="1" type="ORF">SS1G_07134</name>
</gene>
<keyword evidence="2" id="KW-1185">Reference proteome</keyword>
<protein>
    <submittedName>
        <fullName evidence="1">Uncharacterized protein</fullName>
    </submittedName>
</protein>
<dbReference type="RefSeq" id="XP_001591688.1">
    <property type="nucleotide sequence ID" value="XM_001591638.1"/>
</dbReference>
<dbReference type="EMBL" id="CH476629">
    <property type="protein sequence ID" value="EDO04651.1"/>
    <property type="molecule type" value="Genomic_DNA"/>
</dbReference>
<proteinExistence type="predicted"/>
<evidence type="ECO:0000313" key="1">
    <source>
        <dbReference type="EMBL" id="EDO04651.1"/>
    </source>
</evidence>
<sequence length="78" mass="9069">MLAGFLSRIYFIKWIVSIKIFSRGSCRGTAILWVTEEVAFDTLISMRLIIFPPVKRRNAGNIIMHPLRNLQNAQNPWH</sequence>
<organism evidence="1 2">
    <name type="scientific">Sclerotinia sclerotiorum (strain ATCC 18683 / 1980 / Ss-1)</name>
    <name type="common">White mold</name>
    <name type="synonym">Whetzelinia sclerotiorum</name>
    <dbReference type="NCBI Taxonomy" id="665079"/>
    <lineage>
        <taxon>Eukaryota</taxon>
        <taxon>Fungi</taxon>
        <taxon>Dikarya</taxon>
        <taxon>Ascomycota</taxon>
        <taxon>Pezizomycotina</taxon>
        <taxon>Leotiomycetes</taxon>
        <taxon>Helotiales</taxon>
        <taxon>Sclerotiniaceae</taxon>
        <taxon>Sclerotinia</taxon>
    </lineage>
</organism>
<dbReference type="AlphaFoldDB" id="A7EP85"/>